<name>A0A848KAS6_9NOCA</name>
<proteinExistence type="predicted"/>
<dbReference type="InterPro" id="IPR030392">
    <property type="entry name" value="S74_ICA"/>
</dbReference>
<reference evidence="2 3" key="1">
    <citation type="submission" date="2019-05" db="EMBL/GenBank/DDBJ databases">
        <authorList>
            <person name="Lee S.D."/>
        </authorList>
    </citation>
    <scope>NUCLEOTIDE SEQUENCE [LARGE SCALE GENOMIC DNA]</scope>
    <source>
        <strain evidence="2 3">YC2-7</strain>
    </source>
</reference>
<gene>
    <name evidence="2" type="ORF">FGL95_01900</name>
</gene>
<protein>
    <submittedName>
        <fullName evidence="2">Tail fiber domain-containing protein</fullName>
    </submittedName>
</protein>
<comment type="caution">
    <text evidence="2">The sequence shown here is derived from an EMBL/GenBank/DDBJ whole genome shotgun (WGS) entry which is preliminary data.</text>
</comment>
<evidence type="ECO:0000259" key="1">
    <source>
        <dbReference type="Pfam" id="PF13884"/>
    </source>
</evidence>
<feature type="domain" description="Peptidase S74" evidence="1">
    <location>
        <begin position="42"/>
        <end position="83"/>
    </location>
</feature>
<keyword evidence="3" id="KW-1185">Reference proteome</keyword>
<dbReference type="Pfam" id="PF13884">
    <property type="entry name" value="Peptidase_S74"/>
    <property type="match status" value="1"/>
</dbReference>
<organism evidence="2 3">
    <name type="scientific">Antrihabitans stalactiti</name>
    <dbReference type="NCBI Taxonomy" id="2584121"/>
    <lineage>
        <taxon>Bacteria</taxon>
        <taxon>Bacillati</taxon>
        <taxon>Actinomycetota</taxon>
        <taxon>Actinomycetes</taxon>
        <taxon>Mycobacteriales</taxon>
        <taxon>Nocardiaceae</taxon>
        <taxon>Antrihabitans</taxon>
    </lineage>
</organism>
<dbReference type="EMBL" id="VCQU01000001">
    <property type="protein sequence ID" value="NMN93792.1"/>
    <property type="molecule type" value="Genomic_DNA"/>
</dbReference>
<dbReference type="RefSeq" id="WP_169584485.1">
    <property type="nucleotide sequence ID" value="NZ_VCQU01000001.1"/>
</dbReference>
<dbReference type="Proteomes" id="UP000535543">
    <property type="component" value="Unassembled WGS sequence"/>
</dbReference>
<evidence type="ECO:0000313" key="3">
    <source>
        <dbReference type="Proteomes" id="UP000535543"/>
    </source>
</evidence>
<evidence type="ECO:0000313" key="2">
    <source>
        <dbReference type="EMBL" id="NMN93792.1"/>
    </source>
</evidence>
<reference evidence="2 3" key="2">
    <citation type="submission" date="2020-06" db="EMBL/GenBank/DDBJ databases">
        <title>Antribacter stalactiti gen. nov., sp. nov., a new member of the family Nacardiaceae isolated from a cave.</title>
        <authorList>
            <person name="Kim I.S."/>
        </authorList>
    </citation>
    <scope>NUCLEOTIDE SEQUENCE [LARGE SCALE GENOMIC DNA]</scope>
    <source>
        <strain evidence="2 3">YC2-7</strain>
    </source>
</reference>
<dbReference type="AlphaFoldDB" id="A0A848KAS6"/>
<sequence length="130" mass="14399">MSRVDGLPDRKRVRIRATLLHPAAWAKSRVLRRQAPDARPVPTGANEVLERLAELPVSAWTYGFEHQSVRHLGPMAQDFAEAFGLGSSTKTISAVDANGVCIASIQALYRRLVEVEKQLEELRAAQELRG</sequence>
<accession>A0A848KAS6</accession>